<feature type="chain" id="PRO_5043351909" evidence="2">
    <location>
        <begin position="18"/>
        <end position="471"/>
    </location>
</feature>
<dbReference type="InterPro" id="IPR039329">
    <property type="entry name" value="SIAE"/>
</dbReference>
<dbReference type="SUPFAM" id="SSF52266">
    <property type="entry name" value="SGNH hydrolase"/>
    <property type="match status" value="1"/>
</dbReference>
<dbReference type="PANTHER" id="PTHR22901:SF0">
    <property type="entry name" value="SIALATE O-ACETYLESTERASE"/>
    <property type="match status" value="1"/>
</dbReference>
<dbReference type="GO" id="GO:0005975">
    <property type="term" value="P:carbohydrate metabolic process"/>
    <property type="evidence" value="ECO:0007669"/>
    <property type="project" value="TreeGrafter"/>
</dbReference>
<feature type="signal peptide" evidence="2">
    <location>
        <begin position="1"/>
        <end position="17"/>
    </location>
</feature>
<keyword evidence="5" id="KW-1185">Reference proteome</keyword>
<dbReference type="Gene3D" id="3.40.50.1110">
    <property type="entry name" value="SGNH hydrolase"/>
    <property type="match status" value="1"/>
</dbReference>
<keyword evidence="1" id="KW-0378">Hydrolase</keyword>
<accession>A0AAW2YRM8</accession>
<dbReference type="InterPro" id="IPR036514">
    <property type="entry name" value="SGNH_hydro_sf"/>
</dbReference>
<dbReference type="EMBL" id="JAOPGA020000623">
    <property type="protein sequence ID" value="KAL0480032.1"/>
    <property type="molecule type" value="Genomic_DNA"/>
</dbReference>
<feature type="domain" description="Sialate O-acetylesterase" evidence="3">
    <location>
        <begin position="105"/>
        <end position="334"/>
    </location>
</feature>
<gene>
    <name evidence="4" type="ORF">AKO1_010927</name>
</gene>
<evidence type="ECO:0000313" key="5">
    <source>
        <dbReference type="Proteomes" id="UP001431209"/>
    </source>
</evidence>
<evidence type="ECO:0000256" key="1">
    <source>
        <dbReference type="ARBA" id="ARBA00022801"/>
    </source>
</evidence>
<organism evidence="4 5">
    <name type="scientific">Acrasis kona</name>
    <dbReference type="NCBI Taxonomy" id="1008807"/>
    <lineage>
        <taxon>Eukaryota</taxon>
        <taxon>Discoba</taxon>
        <taxon>Heterolobosea</taxon>
        <taxon>Tetramitia</taxon>
        <taxon>Eutetramitia</taxon>
        <taxon>Acrasidae</taxon>
        <taxon>Acrasis</taxon>
    </lineage>
</organism>
<dbReference type="GO" id="GO:0001681">
    <property type="term" value="F:sialate O-acetylesterase activity"/>
    <property type="evidence" value="ECO:0007669"/>
    <property type="project" value="InterPro"/>
</dbReference>
<keyword evidence="2" id="KW-0732">Signal</keyword>
<comment type="caution">
    <text evidence="4">The sequence shown here is derived from an EMBL/GenBank/DDBJ whole genome shotgun (WGS) entry which is preliminary data.</text>
</comment>
<proteinExistence type="predicted"/>
<dbReference type="InterPro" id="IPR005181">
    <property type="entry name" value="SASA"/>
</dbReference>
<protein>
    <submittedName>
        <fullName evidence="4">Sialate O-acetylesterase</fullName>
    </submittedName>
</protein>
<evidence type="ECO:0000313" key="4">
    <source>
        <dbReference type="EMBL" id="KAL0480032.1"/>
    </source>
</evidence>
<name>A0AAW2YRM8_9EUKA</name>
<sequence>MIKVILFLSVLFVLTICQDDHVYPLLGSNMVLQRNSNKTKLWGSTSSSIVNIQLRKSEVVIDNYEAKSVSGKWEVTLKSYPAGGPYQILVKTASVVVYQNVMFGDVYLCSGQSNMEFTINRGLNASSEVKDSVNYPNIHFFKVAHNDSPKPVDNVRGQWRVPDPSIGEFSAACYFFARNIYKALNGEVPIGLIESTWGGTPIQVWSSPDAIKQCNQTNGPSQPNHLWNGQIVPLLKYNVKAALWYQGENNAGRGHDLKVCKLYSCQLQAMIRDWRAKWNVGDFPFYFVLLAGFRPGNNWAEFRLAQLEALHQPHTYFATAMDIGDREDIHPKDKQEVGRRLSLIALNQIYGKSVAYKGPTLKSVKSQTSSKSATITVDFDHVVGAIVTKNTPKCKAPCCSPGNLFRITTSTRKDVVPNNVQIKANIITLTFDKNETEQFKELNYAMFPFPECVYIDNNTLLPVNAFRYINK</sequence>
<dbReference type="Proteomes" id="UP001431209">
    <property type="component" value="Unassembled WGS sequence"/>
</dbReference>
<reference evidence="4 5" key="1">
    <citation type="submission" date="2024-03" db="EMBL/GenBank/DDBJ databases">
        <title>The Acrasis kona genome and developmental transcriptomes reveal deep origins of eukaryotic multicellular pathways.</title>
        <authorList>
            <person name="Sheikh S."/>
            <person name="Fu C.-J."/>
            <person name="Brown M.W."/>
            <person name="Baldauf S.L."/>
        </authorList>
    </citation>
    <scope>NUCLEOTIDE SEQUENCE [LARGE SCALE GENOMIC DNA]</scope>
    <source>
        <strain evidence="4 5">ATCC MYA-3509</strain>
    </source>
</reference>
<dbReference type="PANTHER" id="PTHR22901">
    <property type="entry name" value="SIALATE O-ACETYLESTERASE"/>
    <property type="match status" value="1"/>
</dbReference>
<evidence type="ECO:0000259" key="3">
    <source>
        <dbReference type="Pfam" id="PF03629"/>
    </source>
</evidence>
<dbReference type="AlphaFoldDB" id="A0AAW2YRM8"/>
<evidence type="ECO:0000256" key="2">
    <source>
        <dbReference type="SAM" id="SignalP"/>
    </source>
</evidence>
<dbReference type="Pfam" id="PF03629">
    <property type="entry name" value="SASA"/>
    <property type="match status" value="1"/>
</dbReference>